<evidence type="ECO:0000256" key="3">
    <source>
        <dbReference type="ARBA" id="ARBA00022692"/>
    </source>
</evidence>
<evidence type="ECO:0000256" key="10">
    <source>
        <dbReference type="PROSITE-ProRule" id="PRU00703"/>
    </source>
</evidence>
<sequence length="592" mass="65433">MNKINQIIGKVLIWRVKHISQKHFILLLSLLVGIFSGLAAVTLKNAVHHTHHFLTENFSLDKGNYLFLAYPMIGILITILIIKFFVKDSLGHGVTKILYAISKKGGHIKSHNNYSSIITSTFTIGFGGSVGAEAPIVLTGASIGSSLGRLFRMNYKTIILLMGCGAAGAIAGIFKAPIAGLVFTLEVLMLDLTMASIVPLLISAITASTIAYFFLGKGAEFAFTLEAPFVLNNIPYYLLLGILAGFISLYFTRGIMNTEKQFGKMKNPFSKWIVGGLALSLLIFLFPPLYGEGYNTIIALLNGNSQEVMGESFFYVWHDNTWALISFLVLLIIFKVFATAATTGSGGIGGIFAPTLFMGGVTGYLFAKLMETLGLAELPSSHFTLVGMAGMMAGVMHAPLTAIFLIAEITNGYGLFIPLMITSTIAYLTIMYFEPHSLYTKRLAQKGELITHHKDKAVLTLMRLEKVLETDFKCIYPEMTLGELVKVISTSKRNIFPVINHKDELCGIVLLDDIREIMFNNELYNETTVEELMSIPPAMIEIDENMDRVMRKFEDTSAWNLPVVKDGKYLGFVSKSKIFSVYRRVLIHYSDD</sequence>
<name>A0ABS5K9G3_9BACT</name>
<feature type="transmembrane region" description="Helical" evidence="11">
    <location>
        <begin position="348"/>
        <end position="367"/>
    </location>
</feature>
<keyword evidence="6 11" id="KW-0472">Membrane</keyword>
<keyword evidence="5" id="KW-0406">Ion transport</keyword>
<dbReference type="InterPro" id="IPR046342">
    <property type="entry name" value="CBS_dom_sf"/>
</dbReference>
<dbReference type="InterPro" id="IPR001807">
    <property type="entry name" value="ClC"/>
</dbReference>
<keyword evidence="10" id="KW-0129">CBS domain</keyword>
<dbReference type="CDD" id="cd00400">
    <property type="entry name" value="Voltage_gated_ClC"/>
    <property type="match status" value="1"/>
</dbReference>
<evidence type="ECO:0000259" key="12">
    <source>
        <dbReference type="PROSITE" id="PS51371"/>
    </source>
</evidence>
<evidence type="ECO:0000256" key="1">
    <source>
        <dbReference type="ARBA" id="ARBA00004141"/>
    </source>
</evidence>
<keyword evidence="14" id="KW-1185">Reference proteome</keyword>
<dbReference type="Proteomes" id="UP000721861">
    <property type="component" value="Unassembled WGS sequence"/>
</dbReference>
<keyword evidence="8" id="KW-0868">Chloride</keyword>
<dbReference type="PROSITE" id="PS51371">
    <property type="entry name" value="CBS"/>
    <property type="match status" value="2"/>
</dbReference>
<dbReference type="InterPro" id="IPR014743">
    <property type="entry name" value="Cl-channel_core"/>
</dbReference>
<dbReference type="SMART" id="SM00116">
    <property type="entry name" value="CBS"/>
    <property type="match status" value="2"/>
</dbReference>
<evidence type="ECO:0000256" key="6">
    <source>
        <dbReference type="ARBA" id="ARBA00023136"/>
    </source>
</evidence>
<dbReference type="InterPro" id="IPR050368">
    <property type="entry name" value="ClC-type_chloride_channel"/>
</dbReference>
<evidence type="ECO:0000256" key="7">
    <source>
        <dbReference type="ARBA" id="ARBA00023173"/>
    </source>
</evidence>
<dbReference type="PANTHER" id="PTHR43427">
    <property type="entry name" value="CHLORIDE CHANNEL PROTEIN CLC-E"/>
    <property type="match status" value="1"/>
</dbReference>
<organism evidence="13 14">
    <name type="scientific">Carboxylicivirga mesophila</name>
    <dbReference type="NCBI Taxonomy" id="1166478"/>
    <lineage>
        <taxon>Bacteria</taxon>
        <taxon>Pseudomonadati</taxon>
        <taxon>Bacteroidota</taxon>
        <taxon>Bacteroidia</taxon>
        <taxon>Marinilabiliales</taxon>
        <taxon>Marinilabiliaceae</taxon>
        <taxon>Carboxylicivirga</taxon>
    </lineage>
</organism>
<dbReference type="PANTHER" id="PTHR43427:SF6">
    <property type="entry name" value="CHLORIDE CHANNEL PROTEIN CLC-E"/>
    <property type="match status" value="1"/>
</dbReference>
<feature type="domain" description="CBS" evidence="12">
    <location>
        <begin position="468"/>
        <end position="527"/>
    </location>
</feature>
<feature type="transmembrane region" description="Helical" evidence="11">
    <location>
        <begin position="387"/>
        <end position="406"/>
    </location>
</feature>
<feature type="transmembrane region" description="Helical" evidence="11">
    <location>
        <begin position="413"/>
        <end position="433"/>
    </location>
</feature>
<evidence type="ECO:0000256" key="9">
    <source>
        <dbReference type="ARBA" id="ARBA00023303"/>
    </source>
</evidence>
<dbReference type="Gene3D" id="3.10.580.10">
    <property type="entry name" value="CBS-domain"/>
    <property type="match status" value="1"/>
</dbReference>
<feature type="transmembrane region" description="Helical" evidence="11">
    <location>
        <begin position="63"/>
        <end position="86"/>
    </location>
</feature>
<evidence type="ECO:0000256" key="2">
    <source>
        <dbReference type="ARBA" id="ARBA00022448"/>
    </source>
</evidence>
<keyword evidence="7" id="KW-0869">Chloride channel</keyword>
<dbReference type="InterPro" id="IPR000644">
    <property type="entry name" value="CBS_dom"/>
</dbReference>
<keyword evidence="2" id="KW-0813">Transport</keyword>
<protein>
    <submittedName>
        <fullName evidence="13">Chloride channel protein</fullName>
    </submittedName>
</protein>
<comment type="caution">
    <text evidence="13">The sequence shown here is derived from an EMBL/GenBank/DDBJ whole genome shotgun (WGS) entry which is preliminary data.</text>
</comment>
<dbReference type="Gene3D" id="1.10.3080.10">
    <property type="entry name" value="Clc chloride channel"/>
    <property type="match status" value="1"/>
</dbReference>
<feature type="transmembrane region" description="Helical" evidence="11">
    <location>
        <begin position="117"/>
        <end position="138"/>
    </location>
</feature>
<dbReference type="Pfam" id="PF00654">
    <property type="entry name" value="Voltage_CLC"/>
    <property type="match status" value="1"/>
</dbReference>
<evidence type="ECO:0000313" key="13">
    <source>
        <dbReference type="EMBL" id="MBS2211156.1"/>
    </source>
</evidence>
<evidence type="ECO:0000256" key="5">
    <source>
        <dbReference type="ARBA" id="ARBA00023065"/>
    </source>
</evidence>
<proteinExistence type="predicted"/>
<dbReference type="SUPFAM" id="SSF81340">
    <property type="entry name" value="Clc chloride channel"/>
    <property type="match status" value="1"/>
</dbReference>
<dbReference type="EMBL" id="JAGUCN010000006">
    <property type="protein sequence ID" value="MBS2211156.1"/>
    <property type="molecule type" value="Genomic_DNA"/>
</dbReference>
<keyword evidence="3 11" id="KW-0812">Transmembrane</keyword>
<evidence type="ECO:0000256" key="11">
    <source>
        <dbReference type="SAM" id="Phobius"/>
    </source>
</evidence>
<gene>
    <name evidence="13" type="ORF">KEM09_07075</name>
</gene>
<feature type="transmembrane region" description="Helical" evidence="11">
    <location>
        <begin position="158"/>
        <end position="185"/>
    </location>
</feature>
<feature type="transmembrane region" description="Helical" evidence="11">
    <location>
        <begin position="272"/>
        <end position="290"/>
    </location>
</feature>
<feature type="transmembrane region" description="Helical" evidence="11">
    <location>
        <begin position="234"/>
        <end position="251"/>
    </location>
</feature>
<accession>A0ABS5K9G3</accession>
<reference evidence="13 14" key="1">
    <citation type="journal article" date="2014" name="Int. J. Syst. Evol. Microbiol.">
        <title>Carboxylicivirga gen. nov. in the family Marinilabiliaceae with two novel species, Carboxylicivirga mesophila sp. nov. and Carboxylicivirga taeanensis sp. nov., and reclassification of Cytophaga fermentans as Saccharicrinis fermentans gen. nov., comb. nov.</title>
        <authorList>
            <person name="Yang S.H."/>
            <person name="Seo H.S."/>
            <person name="Woo J.H."/>
            <person name="Oh H.M."/>
            <person name="Jang H."/>
            <person name="Lee J.H."/>
            <person name="Kim S.J."/>
            <person name="Kwon K.K."/>
        </authorList>
    </citation>
    <scope>NUCLEOTIDE SEQUENCE [LARGE SCALE GENOMIC DNA]</scope>
    <source>
        <strain evidence="13 14">JCM 18290</strain>
    </source>
</reference>
<feature type="transmembrane region" description="Helical" evidence="11">
    <location>
        <begin position="192"/>
        <end position="214"/>
    </location>
</feature>
<dbReference type="RefSeq" id="WP_212227149.1">
    <property type="nucleotide sequence ID" value="NZ_JAGUCN010000006.1"/>
</dbReference>
<dbReference type="PRINTS" id="PR00762">
    <property type="entry name" value="CLCHANNEL"/>
</dbReference>
<keyword evidence="4 11" id="KW-1133">Transmembrane helix</keyword>
<evidence type="ECO:0000256" key="4">
    <source>
        <dbReference type="ARBA" id="ARBA00022989"/>
    </source>
</evidence>
<keyword evidence="9" id="KW-0407">Ion channel</keyword>
<evidence type="ECO:0000256" key="8">
    <source>
        <dbReference type="ARBA" id="ARBA00023214"/>
    </source>
</evidence>
<evidence type="ECO:0000313" key="14">
    <source>
        <dbReference type="Proteomes" id="UP000721861"/>
    </source>
</evidence>
<dbReference type="Pfam" id="PF00571">
    <property type="entry name" value="CBS"/>
    <property type="match status" value="2"/>
</dbReference>
<comment type="subcellular location">
    <subcellularLocation>
        <location evidence="1">Membrane</location>
        <topology evidence="1">Multi-pass membrane protein</topology>
    </subcellularLocation>
</comment>
<feature type="transmembrane region" description="Helical" evidence="11">
    <location>
        <begin position="24"/>
        <end position="43"/>
    </location>
</feature>
<feature type="transmembrane region" description="Helical" evidence="11">
    <location>
        <begin position="322"/>
        <end position="341"/>
    </location>
</feature>
<feature type="domain" description="CBS" evidence="12">
    <location>
        <begin position="533"/>
        <end position="592"/>
    </location>
</feature>
<dbReference type="SUPFAM" id="SSF54631">
    <property type="entry name" value="CBS-domain pair"/>
    <property type="match status" value="1"/>
</dbReference>